<reference evidence="1" key="1">
    <citation type="journal article" date="2021" name="Environ. Microbiol.">
        <title>Gene family expansions and transcriptome signatures uncover fungal adaptations to wood decay.</title>
        <authorList>
            <person name="Hage H."/>
            <person name="Miyauchi S."/>
            <person name="Viragh M."/>
            <person name="Drula E."/>
            <person name="Min B."/>
            <person name="Chaduli D."/>
            <person name="Navarro D."/>
            <person name="Favel A."/>
            <person name="Norest M."/>
            <person name="Lesage-Meessen L."/>
            <person name="Balint B."/>
            <person name="Merenyi Z."/>
            <person name="de Eugenio L."/>
            <person name="Morin E."/>
            <person name="Martinez A.T."/>
            <person name="Baldrian P."/>
            <person name="Stursova M."/>
            <person name="Martinez M.J."/>
            <person name="Novotny C."/>
            <person name="Magnuson J.K."/>
            <person name="Spatafora J.W."/>
            <person name="Maurice S."/>
            <person name="Pangilinan J."/>
            <person name="Andreopoulos W."/>
            <person name="LaButti K."/>
            <person name="Hundley H."/>
            <person name="Na H."/>
            <person name="Kuo A."/>
            <person name="Barry K."/>
            <person name="Lipzen A."/>
            <person name="Henrissat B."/>
            <person name="Riley R."/>
            <person name="Ahrendt S."/>
            <person name="Nagy L.G."/>
            <person name="Grigoriev I.V."/>
            <person name="Martin F."/>
            <person name="Rosso M.N."/>
        </authorList>
    </citation>
    <scope>NUCLEOTIDE SEQUENCE</scope>
    <source>
        <strain evidence="1">CBS 384.51</strain>
    </source>
</reference>
<accession>A0ACB8UAL2</accession>
<dbReference type="EMBL" id="MU274906">
    <property type="protein sequence ID" value="KAI0091229.1"/>
    <property type="molecule type" value="Genomic_DNA"/>
</dbReference>
<protein>
    <submittedName>
        <fullName evidence="1">Uncharacterized protein</fullName>
    </submittedName>
</protein>
<keyword evidence="2" id="KW-1185">Reference proteome</keyword>
<comment type="caution">
    <text evidence="1">The sequence shown here is derived from an EMBL/GenBank/DDBJ whole genome shotgun (WGS) entry which is preliminary data.</text>
</comment>
<sequence length="444" mass="48682">MAPIKTNTRKQADFTLLWDCITYVWRELDDSPHVHILTTFIMAQESEDFVIKRRRRRSHITFSSSSPLQEEKSSKDITQRTYRIQSQTRKREDTAESPVTVEDFLRWSASTPTGRVKKKRRYIDINTPNQSHGAGLDTPAGKCRGGSSSDHERVSKAETSTDGISSSSPLPRQKPGTLSERMLRAAALSHVHLDPVDALAHIAHPDRPTLKFEAVPSSTLESRSQFPAKKKWRLVDPRRTSHVGSVFPSSLVSFSASTGSRKSVGHWRPPDTVLTSAFTQNPLFTKRGRKAQKETLKDGPGPTPLTFVPIDSYGGTSGPSVLGSCGSRTQGKVVSPSSSTAKDAPPSTIAGRRVLAYDSDPPLPSSSNALSSPSIHANDLSSYPGCGISLSATFSRLSRAPTLTQKPLKPFDSFLDGLMETARHTTAIEKSKSQRRSFREKSAT</sequence>
<dbReference type="Proteomes" id="UP001055072">
    <property type="component" value="Unassembled WGS sequence"/>
</dbReference>
<organism evidence="1 2">
    <name type="scientific">Irpex rosettiformis</name>
    <dbReference type="NCBI Taxonomy" id="378272"/>
    <lineage>
        <taxon>Eukaryota</taxon>
        <taxon>Fungi</taxon>
        <taxon>Dikarya</taxon>
        <taxon>Basidiomycota</taxon>
        <taxon>Agaricomycotina</taxon>
        <taxon>Agaricomycetes</taxon>
        <taxon>Polyporales</taxon>
        <taxon>Irpicaceae</taxon>
        <taxon>Irpex</taxon>
    </lineage>
</organism>
<name>A0ACB8UAL2_9APHY</name>
<evidence type="ECO:0000313" key="1">
    <source>
        <dbReference type="EMBL" id="KAI0091229.1"/>
    </source>
</evidence>
<proteinExistence type="predicted"/>
<evidence type="ECO:0000313" key="2">
    <source>
        <dbReference type="Proteomes" id="UP001055072"/>
    </source>
</evidence>
<gene>
    <name evidence="1" type="ORF">BDY19DRAFT_991800</name>
</gene>